<protein>
    <submittedName>
        <fullName evidence="2">Helix-turn-helix domain-containing protein</fullName>
    </submittedName>
</protein>
<proteinExistence type="predicted"/>
<dbReference type="Pfam" id="PF05043">
    <property type="entry name" value="Mga"/>
    <property type="match status" value="1"/>
</dbReference>
<name>A0A921B4D1_9LACO</name>
<accession>A0A921B4D1</accession>
<evidence type="ECO:0000313" key="3">
    <source>
        <dbReference type="Proteomes" id="UP000774947"/>
    </source>
</evidence>
<dbReference type="Proteomes" id="UP000774947">
    <property type="component" value="Unassembled WGS sequence"/>
</dbReference>
<evidence type="ECO:0000259" key="1">
    <source>
        <dbReference type="Pfam" id="PF05043"/>
    </source>
</evidence>
<dbReference type="InterPro" id="IPR007737">
    <property type="entry name" value="Mga_HTH"/>
</dbReference>
<sequence>MFMDLCLSDHDKEKMQLFKILANSSLTHLSIHSLVDRLPFSYTKIQNLLTEINLDFIICYRQPLLTNKGQIDFCETLFDVGSYQAYLLHQSTVYQFFLSMLLYPDDLLVDYCEQNDISRSTVHRKLTPLKRYLKTLNLNLNLERMCFSGSEAAIRAFYLQLFWLTNGGQDVLEFPYVQENLAATNDWSENWGANVCYQQGRLALAITLLRSKSGNFIKDNQRCKDYLFPTVASQIHSFFMALTPDTIIAKAELNYFYYSILYQPIYLSLDDPRVSLARQNLAQLDCIRQLPHSLLDCVRGLLRDDLHPHELELFWVNFYNLFATVQLWSNTPVPLILRNSIAAPRRNPKLATQIQRQLAKTLQQLTRQKKTAWLSENLLIIAQSLTYLILPFAKPTATNELLRVGIQDDPNSFLIQDVLRFCQNLPFVKIELFNSKAFSDYDLIVSNNNLAKETTENCQLFSLQNGNFSYANLLSLLEKQQLTKMAANC</sequence>
<reference evidence="2" key="2">
    <citation type="submission" date="2021-09" db="EMBL/GenBank/DDBJ databases">
        <authorList>
            <person name="Gilroy R."/>
        </authorList>
    </citation>
    <scope>NUCLEOTIDE SEQUENCE</scope>
    <source>
        <strain evidence="2">CHK173-2119</strain>
    </source>
</reference>
<evidence type="ECO:0000313" key="2">
    <source>
        <dbReference type="EMBL" id="HJE15952.1"/>
    </source>
</evidence>
<gene>
    <name evidence="2" type="ORF">K8W17_07730</name>
</gene>
<organism evidence="2 3">
    <name type="scientific">Lapidilactobacillus dextrinicus</name>
    <dbReference type="NCBI Taxonomy" id="51664"/>
    <lineage>
        <taxon>Bacteria</taxon>
        <taxon>Bacillati</taxon>
        <taxon>Bacillota</taxon>
        <taxon>Bacilli</taxon>
        <taxon>Lactobacillales</taxon>
        <taxon>Lactobacillaceae</taxon>
        <taxon>Lapidilactobacillus</taxon>
    </lineage>
</organism>
<dbReference type="AlphaFoldDB" id="A0A921B4D1"/>
<comment type="caution">
    <text evidence="2">The sequence shown here is derived from an EMBL/GenBank/DDBJ whole genome shotgun (WGS) entry which is preliminary data.</text>
</comment>
<reference evidence="2" key="1">
    <citation type="journal article" date="2021" name="PeerJ">
        <title>Extensive microbial diversity within the chicken gut microbiome revealed by metagenomics and culture.</title>
        <authorList>
            <person name="Gilroy R."/>
            <person name="Ravi A."/>
            <person name="Getino M."/>
            <person name="Pursley I."/>
            <person name="Horton D.L."/>
            <person name="Alikhan N.F."/>
            <person name="Baker D."/>
            <person name="Gharbi K."/>
            <person name="Hall N."/>
            <person name="Watson M."/>
            <person name="Adriaenssens E.M."/>
            <person name="Foster-Nyarko E."/>
            <person name="Jarju S."/>
            <person name="Secka A."/>
            <person name="Antonio M."/>
            <person name="Oren A."/>
            <person name="Chaudhuri R.R."/>
            <person name="La Ragione R."/>
            <person name="Hildebrand F."/>
            <person name="Pallen M.J."/>
        </authorList>
    </citation>
    <scope>NUCLEOTIDE SEQUENCE</scope>
    <source>
        <strain evidence="2">CHK173-2119</strain>
    </source>
</reference>
<dbReference type="EMBL" id="DYXY01000203">
    <property type="protein sequence ID" value="HJE15952.1"/>
    <property type="molecule type" value="Genomic_DNA"/>
</dbReference>
<feature type="domain" description="Mga helix-turn-helix" evidence="1">
    <location>
        <begin position="85"/>
        <end position="162"/>
    </location>
</feature>